<keyword evidence="2" id="KW-1185">Reference proteome</keyword>
<proteinExistence type="predicted"/>
<sequence length="621" mass="69163">MPEWQGGPTEIDGSRTVEADGYRFIFYPDVLNSTRTSGCQVSTFYWMLDRLYLARKEGTGSRPYDFAFSRYARVGGRAQEDVCGMVRFTLAADVPKDVVNRATHKLYMDSTKSDPYWGTASWWSEAYIPLTFHFTHTTLSGTGVKSAHVVRRLTGADPWYCEKQGADTGPISVRDRRTYTTLMGKHYTELFHRAVVENAEPLTVNRTMGIEFVAPTSSFALRGNWPAVRAELLKETRGADRDITLDRIKSALDRLRTAGDLTVDCVPDHTVPDDGRFVQNLLRHTGSTDGRFLELARAAVLEGAGHAPTALATDADGPPNPWGASWRVAPADPPDPGLNAVAEGAFRYLRPISVSTRFSTEFEEIRADSSTYFFTHYPDDTAHTLQRVFRPVIAHDNPAVASVSVCCGYPDITGKILWEGRVFPRPSGAGGEPGSGPWVYRTTQKSKDEIADPPPDWTPDRTFVKRRVQLRPGAEASSELCVVQNDAEEIDIDPGPNGVLFNDVAIDVSVSMVRHLDVHPIHLHRKAGKNETVRVRLEALDPSGKPDSTRAAEFQWQGDEDHRARRWIVFPDSPDFPARFRYRVTVQNGDISRTGPWIASCGSGPLHIFAPPMAMSRRRRT</sequence>
<reference evidence="1 2" key="1">
    <citation type="journal article" date="2019" name="Int. J. Syst. Evol. Microbiol.">
        <title>The Global Catalogue of Microorganisms (GCM) 10K type strain sequencing project: providing services to taxonomists for standard genome sequencing and annotation.</title>
        <authorList>
            <consortium name="The Broad Institute Genomics Platform"/>
            <consortium name="The Broad Institute Genome Sequencing Center for Infectious Disease"/>
            <person name="Wu L."/>
            <person name="Ma J."/>
        </authorList>
    </citation>
    <scope>NUCLEOTIDE SEQUENCE [LARGE SCALE GENOMIC DNA]</scope>
    <source>
        <strain evidence="1 2">JCM 4565</strain>
    </source>
</reference>
<gene>
    <name evidence="1" type="ORF">GCM10010319_00570</name>
</gene>
<evidence type="ECO:0000313" key="2">
    <source>
        <dbReference type="Proteomes" id="UP001500063"/>
    </source>
</evidence>
<evidence type="ECO:0000313" key="1">
    <source>
        <dbReference type="EMBL" id="GAA0328488.1"/>
    </source>
</evidence>
<comment type="caution">
    <text evidence="1">The sequence shown here is derived from an EMBL/GenBank/DDBJ whole genome shotgun (WGS) entry which is preliminary data.</text>
</comment>
<dbReference type="Proteomes" id="UP001500063">
    <property type="component" value="Unassembled WGS sequence"/>
</dbReference>
<organism evidence="1 2">
    <name type="scientific">Streptomyces blastmyceticus</name>
    <dbReference type="NCBI Taxonomy" id="68180"/>
    <lineage>
        <taxon>Bacteria</taxon>
        <taxon>Bacillati</taxon>
        <taxon>Actinomycetota</taxon>
        <taxon>Actinomycetes</taxon>
        <taxon>Kitasatosporales</taxon>
        <taxon>Streptomycetaceae</taxon>
        <taxon>Streptomyces</taxon>
    </lineage>
</organism>
<name>A0ABN0W8P0_9ACTN</name>
<protein>
    <submittedName>
        <fullName evidence="1">Uncharacterized protein</fullName>
    </submittedName>
</protein>
<accession>A0ABN0W8P0</accession>
<dbReference type="RefSeq" id="WP_344114835.1">
    <property type="nucleotide sequence ID" value="NZ_BAAABW010000001.1"/>
</dbReference>
<dbReference type="EMBL" id="BAAABW010000001">
    <property type="protein sequence ID" value="GAA0328488.1"/>
    <property type="molecule type" value="Genomic_DNA"/>
</dbReference>